<keyword evidence="2" id="KW-1185">Reference proteome</keyword>
<evidence type="ECO:0000313" key="1">
    <source>
        <dbReference type="EMBL" id="MDJ1172357.1"/>
    </source>
</evidence>
<organism evidence="1 2">
    <name type="scientific">Roseofilum acuticapitatum BLCC-M154</name>
    <dbReference type="NCBI Taxonomy" id="3022444"/>
    <lineage>
        <taxon>Bacteria</taxon>
        <taxon>Bacillati</taxon>
        <taxon>Cyanobacteriota</taxon>
        <taxon>Cyanophyceae</taxon>
        <taxon>Desertifilales</taxon>
        <taxon>Desertifilaceae</taxon>
        <taxon>Roseofilum</taxon>
        <taxon>Roseofilum acuticapitatum</taxon>
    </lineage>
</organism>
<proteinExistence type="predicted"/>
<accession>A0ABT7B0K8</accession>
<reference evidence="1 2" key="1">
    <citation type="submission" date="2023-01" db="EMBL/GenBank/DDBJ databases">
        <title>Novel diversity within Roseofilum (Cyanobacteria; Desertifilaceae) from marine benthic mats with descriptions of four novel species.</title>
        <authorList>
            <person name="Wang Y."/>
            <person name="Berthold D.E."/>
            <person name="Hu J."/>
            <person name="Lefler F.W."/>
            <person name="Laughinghouse H.D. IV."/>
        </authorList>
    </citation>
    <scope>NUCLEOTIDE SEQUENCE [LARGE SCALE GENOMIC DNA]</scope>
    <source>
        <strain evidence="1 2">BLCC-M154</strain>
    </source>
</reference>
<name>A0ABT7B0K8_9CYAN</name>
<evidence type="ECO:0000313" key="2">
    <source>
        <dbReference type="Proteomes" id="UP001235303"/>
    </source>
</evidence>
<dbReference type="Proteomes" id="UP001235303">
    <property type="component" value="Unassembled WGS sequence"/>
</dbReference>
<gene>
    <name evidence="1" type="ORF">PMG71_23285</name>
</gene>
<comment type="caution">
    <text evidence="1">The sequence shown here is derived from an EMBL/GenBank/DDBJ whole genome shotgun (WGS) entry which is preliminary data.</text>
</comment>
<dbReference type="RefSeq" id="WP_283756107.1">
    <property type="nucleotide sequence ID" value="NZ_JAQOSP010000150.1"/>
</dbReference>
<sequence>MKTADLTPTQWQVAEAIADQLVRDDTDHNEFRKTLSYLRVYSDRADAGKKFFDYLKTLDRHGNTIARSGKTQQYFKSIAQTCQKHLKDYQDDIAVMLNILGWAARLMQYYKKTPIGEKAPISNDIPSDKQQVRQEKLEQFRDQITLEVGKQIKASVVEKKKGNKVKYEIAGIFYEEKEPKNFNDISDSGKVTVEIKSLKEDGTINHVKFVKT</sequence>
<dbReference type="EMBL" id="JAQOSP010000150">
    <property type="protein sequence ID" value="MDJ1172357.1"/>
    <property type="molecule type" value="Genomic_DNA"/>
</dbReference>
<protein>
    <submittedName>
        <fullName evidence="1">Uncharacterized protein</fullName>
    </submittedName>
</protein>